<evidence type="ECO:0000313" key="2">
    <source>
        <dbReference type="EMBL" id="PNX92890.1"/>
    </source>
</evidence>
<dbReference type="InterPro" id="IPR036872">
    <property type="entry name" value="CH_dom_sf"/>
</dbReference>
<reference evidence="2 3" key="2">
    <citation type="journal article" date="2017" name="Front. Plant Sci.">
        <title>Gene Classification and Mining of Molecular Markers Useful in Red Clover (Trifolium pratense) Breeding.</title>
        <authorList>
            <person name="Istvanek J."/>
            <person name="Dluhosova J."/>
            <person name="Dluhos P."/>
            <person name="Patkova L."/>
            <person name="Nedelnik J."/>
            <person name="Repkova J."/>
        </authorList>
    </citation>
    <scope>NUCLEOTIDE SEQUENCE [LARGE SCALE GENOMIC DNA]</scope>
    <source>
        <strain evidence="3">cv. Tatra</strain>
        <tissue evidence="2">Young leaves</tissue>
    </source>
</reference>
<evidence type="ECO:0000313" key="3">
    <source>
        <dbReference type="Proteomes" id="UP000236291"/>
    </source>
</evidence>
<sequence length="221" mass="24635">MENCSRTGVHDFTMASRKAEEATWRRYEATQWLENQVGPLGISNQPTERELVSCLRNGLILCKAINKIHPGAVPKVVDNQVPLQSLTWDSQPLPAYQYFENVRNFLDAAAELKVQAFEASDLERESVENGSAGKIVDCILSLKGFHESKQMGNQSGSKHVKSPLVLQSISRLQQRATTALPSDACRRLDLSATSEKKPPAENNSQKREGSISQPYSYLYLI</sequence>
<dbReference type="STRING" id="57577.A0A2K3MPZ9"/>
<comment type="caution">
    <text evidence="2">The sequence shown here is derived from an EMBL/GenBank/DDBJ whole genome shotgun (WGS) entry which is preliminary data.</text>
</comment>
<organism evidence="2 3">
    <name type="scientific">Trifolium pratense</name>
    <name type="common">Red clover</name>
    <dbReference type="NCBI Taxonomy" id="57577"/>
    <lineage>
        <taxon>Eukaryota</taxon>
        <taxon>Viridiplantae</taxon>
        <taxon>Streptophyta</taxon>
        <taxon>Embryophyta</taxon>
        <taxon>Tracheophyta</taxon>
        <taxon>Spermatophyta</taxon>
        <taxon>Magnoliopsida</taxon>
        <taxon>eudicotyledons</taxon>
        <taxon>Gunneridae</taxon>
        <taxon>Pentapetalae</taxon>
        <taxon>rosids</taxon>
        <taxon>fabids</taxon>
        <taxon>Fabales</taxon>
        <taxon>Fabaceae</taxon>
        <taxon>Papilionoideae</taxon>
        <taxon>50 kb inversion clade</taxon>
        <taxon>NPAAA clade</taxon>
        <taxon>Hologalegina</taxon>
        <taxon>IRL clade</taxon>
        <taxon>Trifolieae</taxon>
        <taxon>Trifolium</taxon>
    </lineage>
</organism>
<dbReference type="InterPro" id="IPR001715">
    <property type="entry name" value="CH_dom"/>
</dbReference>
<dbReference type="SMART" id="SM00033">
    <property type="entry name" value="CH"/>
    <property type="match status" value="1"/>
</dbReference>
<gene>
    <name evidence="2" type="ORF">L195_g016033</name>
</gene>
<feature type="domain" description="Calponin-homology (CH)" evidence="1">
    <location>
        <begin position="23"/>
        <end position="147"/>
    </location>
</feature>
<accession>A0A2K3MPZ9</accession>
<dbReference type="AlphaFoldDB" id="A0A2K3MPZ9"/>
<protein>
    <submittedName>
        <fullName evidence="2">Kinesin-4-like protein</fullName>
    </submittedName>
</protein>
<dbReference type="PROSITE" id="PS50021">
    <property type="entry name" value="CH"/>
    <property type="match status" value="1"/>
</dbReference>
<reference evidence="2 3" key="1">
    <citation type="journal article" date="2014" name="Am. J. Bot.">
        <title>Genome assembly and annotation for red clover (Trifolium pratense; Fabaceae).</title>
        <authorList>
            <person name="Istvanek J."/>
            <person name="Jaros M."/>
            <person name="Krenek A."/>
            <person name="Repkova J."/>
        </authorList>
    </citation>
    <scope>NUCLEOTIDE SEQUENCE [LARGE SCALE GENOMIC DNA]</scope>
    <source>
        <strain evidence="3">cv. Tatra</strain>
        <tissue evidence="2">Young leaves</tissue>
    </source>
</reference>
<name>A0A2K3MPZ9_TRIPR</name>
<dbReference type="Pfam" id="PF00307">
    <property type="entry name" value="CH"/>
    <property type="match status" value="1"/>
</dbReference>
<dbReference type="SUPFAM" id="SSF47576">
    <property type="entry name" value="Calponin-homology domain, CH-domain"/>
    <property type="match status" value="1"/>
</dbReference>
<proteinExistence type="predicted"/>
<dbReference type="EMBL" id="ASHM01010999">
    <property type="protein sequence ID" value="PNX92890.1"/>
    <property type="molecule type" value="Genomic_DNA"/>
</dbReference>
<dbReference type="ExpressionAtlas" id="A0A2K3MPZ9">
    <property type="expression patterns" value="baseline"/>
</dbReference>
<dbReference type="Proteomes" id="UP000236291">
    <property type="component" value="Unassembled WGS sequence"/>
</dbReference>
<dbReference type="Gene3D" id="1.10.418.10">
    <property type="entry name" value="Calponin-like domain"/>
    <property type="match status" value="1"/>
</dbReference>
<dbReference type="FunFam" id="1.10.418.10:FF:000073">
    <property type="entry name" value="Kinesin-like protein KIN-14L"/>
    <property type="match status" value="1"/>
</dbReference>
<evidence type="ECO:0000259" key="1">
    <source>
        <dbReference type="PROSITE" id="PS50021"/>
    </source>
</evidence>